<dbReference type="Proteomes" id="UP000614216">
    <property type="component" value="Unassembled WGS sequence"/>
</dbReference>
<sequence length="308" mass="34781">MDILKKCIDPVTGRGLRIVKTLLLINIISLSAVQAQENSESGFDFPLLEGPYMGQKPPGMVAEPFAPGIISKEGWELEGVFAPGMKEFYFTTSHEEPFSPTVIGLRQQGNVWKKYIEFKRKGETVFSPDGNRMHMAEGYKDRVGDGWSERKSLGPMFDREDWGIMRLSASAMGTYVFDDYKNGDVIRISKVVNGERQQPVEMGPMVNSGKYTAHPFIAPDESYLIWDSEREGGFGDSDLYISFRQEDGSWGPAINMGENVNSDKWDAYASVTPDGKYILFNRGIDQENDNVDIYWVDAQIIENLRPRQ</sequence>
<gene>
    <name evidence="1" type="ORF">JMN32_10495</name>
</gene>
<name>A0A937FXU0_9BACT</name>
<reference evidence="1" key="1">
    <citation type="submission" date="2021-01" db="EMBL/GenBank/DDBJ databases">
        <title>Fulvivirga kasyanovii gen. nov., sp nov., a novel member of the phylum Bacteroidetes isolated from seawater in a mussel farm.</title>
        <authorList>
            <person name="Zhao L.-H."/>
            <person name="Wang Z.-J."/>
        </authorList>
    </citation>
    <scope>NUCLEOTIDE SEQUENCE</scope>
    <source>
        <strain evidence="1">29W222</strain>
    </source>
</reference>
<dbReference type="EMBL" id="JAEUGD010000038">
    <property type="protein sequence ID" value="MBL6446742.1"/>
    <property type="molecule type" value="Genomic_DNA"/>
</dbReference>
<comment type="caution">
    <text evidence="1">The sequence shown here is derived from an EMBL/GenBank/DDBJ whole genome shotgun (WGS) entry which is preliminary data.</text>
</comment>
<keyword evidence="2" id="KW-1185">Reference proteome</keyword>
<dbReference type="RefSeq" id="WP_202856287.1">
    <property type="nucleotide sequence ID" value="NZ_JAEUGD010000038.1"/>
</dbReference>
<evidence type="ECO:0000313" key="2">
    <source>
        <dbReference type="Proteomes" id="UP000614216"/>
    </source>
</evidence>
<dbReference type="Gene3D" id="2.120.10.30">
    <property type="entry name" value="TolB, C-terminal domain"/>
    <property type="match status" value="1"/>
</dbReference>
<evidence type="ECO:0000313" key="1">
    <source>
        <dbReference type="EMBL" id="MBL6446742.1"/>
    </source>
</evidence>
<dbReference type="InterPro" id="IPR011659">
    <property type="entry name" value="WD40"/>
</dbReference>
<dbReference type="AlphaFoldDB" id="A0A937FXU0"/>
<dbReference type="Pfam" id="PF07676">
    <property type="entry name" value="PD40"/>
    <property type="match status" value="2"/>
</dbReference>
<organism evidence="1 2">
    <name type="scientific">Fulvivirga marina</name>
    <dbReference type="NCBI Taxonomy" id="2494733"/>
    <lineage>
        <taxon>Bacteria</taxon>
        <taxon>Pseudomonadati</taxon>
        <taxon>Bacteroidota</taxon>
        <taxon>Cytophagia</taxon>
        <taxon>Cytophagales</taxon>
        <taxon>Fulvivirgaceae</taxon>
        <taxon>Fulvivirga</taxon>
    </lineage>
</organism>
<proteinExistence type="predicted"/>
<accession>A0A937FXU0</accession>
<dbReference type="SUPFAM" id="SSF82171">
    <property type="entry name" value="DPP6 N-terminal domain-like"/>
    <property type="match status" value="1"/>
</dbReference>
<dbReference type="InterPro" id="IPR011042">
    <property type="entry name" value="6-blade_b-propeller_TolB-like"/>
</dbReference>
<protein>
    <submittedName>
        <fullName evidence="1">PD40 domain-containing protein</fullName>
    </submittedName>
</protein>